<gene>
    <name evidence="4" type="ORF">ACFP57_01250</name>
</gene>
<proteinExistence type="predicted"/>
<dbReference type="RefSeq" id="WP_343886366.1">
    <property type="nucleotide sequence ID" value="NZ_BAAAKI010000014.1"/>
</dbReference>
<dbReference type="EMBL" id="JBHSUA010000006">
    <property type="protein sequence ID" value="MFC6395623.1"/>
    <property type="molecule type" value="Genomic_DNA"/>
</dbReference>
<evidence type="ECO:0000313" key="5">
    <source>
        <dbReference type="Proteomes" id="UP001596266"/>
    </source>
</evidence>
<comment type="caution">
    <text evidence="4">The sequence shown here is derived from an EMBL/GenBank/DDBJ whole genome shotgun (WGS) entry which is preliminary data.</text>
</comment>
<dbReference type="PANTHER" id="PTHR35149">
    <property type="entry name" value="SLL5132 PROTEIN"/>
    <property type="match status" value="1"/>
</dbReference>
<organism evidence="4 5">
    <name type="scientific">Luteococcus sanguinis</name>
    <dbReference type="NCBI Taxonomy" id="174038"/>
    <lineage>
        <taxon>Bacteria</taxon>
        <taxon>Bacillati</taxon>
        <taxon>Actinomycetota</taxon>
        <taxon>Actinomycetes</taxon>
        <taxon>Propionibacteriales</taxon>
        <taxon>Propionibacteriaceae</taxon>
        <taxon>Luteococcus</taxon>
    </lineage>
</organism>
<dbReference type="Proteomes" id="UP001596266">
    <property type="component" value="Unassembled WGS sequence"/>
</dbReference>
<accession>A0ABW1WXT3</accession>
<evidence type="ECO:0000259" key="3">
    <source>
        <dbReference type="Pfam" id="PF07510"/>
    </source>
</evidence>
<evidence type="ECO:0000313" key="4">
    <source>
        <dbReference type="EMBL" id="MFC6395623.1"/>
    </source>
</evidence>
<feature type="compositionally biased region" description="Polar residues" evidence="1">
    <location>
        <begin position="608"/>
        <end position="624"/>
    </location>
</feature>
<evidence type="ECO:0000259" key="2">
    <source>
        <dbReference type="Pfam" id="PF03235"/>
    </source>
</evidence>
<sequence length="1042" mass="116233">MKADPLTTVKLFEASARYLVPLFQRPYVWTEKNQWAPLWDDVRSVAERVLAVGPQGHVPAHFLGAVVVEPITQMGLFYAQWNVIDGQQRLTTLQLLLDASELVVRDLGDAQDADALRLLVVNHNVASDDEARFKVWPTNKDRDAFAAAMDDVRPVPTSVAGSRIVQAHTFFVEQVRGWAQEDGPANTKERLHALVVGLRDRLSVVGIQLEPGDNAQVIFETLNFRGAPLLAADLVKNHLFQRLEQQGGDSDKLYEKYWSELDEDYWREPVVQGRLTRPRIDIFLSRWMVMKLVREVASDRVFADFRDEVTPQYPNASDLMRELHDDAKAYREFLSEESGTPQARFRYHVLEVLNSNVVVPVVLWFITRGDLQVPKAQEERALQVLDSYITRRAVVKLGTKDLNHLVIEILERLNAAEPHEAADVMEDFLLKLTGPSRVWPDDDYLKRQLREMRAYRVLRRDVNRMLLEAVEEAERWKRDVEETLAPKNLSVEHVMPQAWSNNWPLSGNDSDASARREDLIQTLGNLTLVKGNHNSSMSNNAWSAAGGKGKREYLQAHTSLFMNQTILSEAQGQWTEQNIEERGARLAGVITSAWPRPAGGPRTEDVLRSTQAAPRPEATSQPTYELTGPGWMEQGLSRRMVVPKLVEHLRADGVSMPDIASRLPDTRVKSVEGLLNGDELWDALLTIADVQRDQRRVWAVEEAIHEGGRTWVLAKFWGNAVDEALDSVTGVRPGYSSSTHPRPRARWSVADVVDALVDTPDVLRALEELVSTAESVGGRAGGTAARTPSLVVGVPAAKGMAWPYSVYTDNLDRVLYLYLGSVNTADGVNEEFLARLEKVLPELDGAAVRVSGMAKRPSIGAETLARPGVAKALGEALAVLAVDATTEQRWWGIHNNALTAQELLADGFVSIGWDAVPDLREVGYHAEVIDRALRASYPDEAPGAYPNWVAILRKFAFELRPGDMVVAPDKGTRTVNIGRVSGAYWYEPSAPVHRHRLPVEWLVAGVGRDHFSQAALNEIGSALTLFRVQSNVEEFEQALGGV</sequence>
<name>A0ABW1WXT3_9ACTN</name>
<reference evidence="5" key="1">
    <citation type="journal article" date="2019" name="Int. J. Syst. Evol. Microbiol.">
        <title>The Global Catalogue of Microorganisms (GCM) 10K type strain sequencing project: providing services to taxonomists for standard genome sequencing and annotation.</title>
        <authorList>
            <consortium name="The Broad Institute Genomics Platform"/>
            <consortium name="The Broad Institute Genome Sequencing Center for Infectious Disease"/>
            <person name="Wu L."/>
            <person name="Ma J."/>
        </authorList>
    </citation>
    <scope>NUCLEOTIDE SEQUENCE [LARGE SCALE GENOMIC DNA]</scope>
    <source>
        <strain evidence="5">CGMCC 1.15277</strain>
    </source>
</reference>
<dbReference type="InterPro" id="IPR004919">
    <property type="entry name" value="GmrSD_N"/>
</dbReference>
<feature type="region of interest" description="Disordered" evidence="1">
    <location>
        <begin position="592"/>
        <end position="629"/>
    </location>
</feature>
<dbReference type="Pfam" id="PF07510">
    <property type="entry name" value="GmrSD_C"/>
    <property type="match status" value="1"/>
</dbReference>
<protein>
    <submittedName>
        <fullName evidence="4">DUF262 domain-containing protein</fullName>
    </submittedName>
</protein>
<feature type="domain" description="GmrSD restriction endonucleases C-terminal" evidence="3">
    <location>
        <begin position="439"/>
        <end position="588"/>
    </location>
</feature>
<dbReference type="InterPro" id="IPR011089">
    <property type="entry name" value="GmrSD_C"/>
</dbReference>
<dbReference type="Pfam" id="PF03235">
    <property type="entry name" value="GmrSD_N"/>
    <property type="match status" value="1"/>
</dbReference>
<keyword evidence="5" id="KW-1185">Reference proteome</keyword>
<evidence type="ECO:0000256" key="1">
    <source>
        <dbReference type="SAM" id="MobiDB-lite"/>
    </source>
</evidence>
<feature type="domain" description="GmrSD restriction endonucleases N-terminal" evidence="2">
    <location>
        <begin position="10"/>
        <end position="240"/>
    </location>
</feature>
<dbReference type="PANTHER" id="PTHR35149:SF2">
    <property type="entry name" value="DUF262 DOMAIN-CONTAINING PROTEIN"/>
    <property type="match status" value="1"/>
</dbReference>